<dbReference type="EMBL" id="QHJG01000003">
    <property type="protein sequence ID" value="PWY57235.1"/>
    <property type="molecule type" value="Genomic_DNA"/>
</dbReference>
<evidence type="ECO:0000256" key="2">
    <source>
        <dbReference type="SAM" id="MobiDB-lite"/>
    </source>
</evidence>
<reference evidence="5 7" key="2">
    <citation type="submission" date="2018-12" db="EMBL/GenBank/DDBJ databases">
        <title>Legionella sp,whole genome shotgun sequence.</title>
        <authorList>
            <person name="Wu H."/>
        </authorList>
    </citation>
    <scope>NUCLEOTIDE SEQUENCE [LARGE SCALE GENOMIC DNA]</scope>
    <source>
        <strain evidence="5">Km489</strain>
        <strain evidence="7">km489</strain>
    </source>
</reference>
<gene>
    <name evidence="4" type="ORF">DGG96_02685</name>
    <name evidence="3" type="ORF">DGG96_06505</name>
    <name evidence="5" type="ORF">ELY20_03995</name>
</gene>
<dbReference type="EMBL" id="RZGX01000004">
    <property type="protein sequence ID" value="RUR24925.1"/>
    <property type="molecule type" value="Genomic_DNA"/>
</dbReference>
<evidence type="ECO:0000256" key="1">
    <source>
        <dbReference type="ARBA" id="ARBA00022801"/>
    </source>
</evidence>
<dbReference type="GO" id="GO:0016788">
    <property type="term" value="F:hydrolase activity, acting on ester bonds"/>
    <property type="evidence" value="ECO:0007669"/>
    <property type="project" value="InterPro"/>
</dbReference>
<dbReference type="CDD" id="cd01846">
    <property type="entry name" value="fatty_acyltransferase_like"/>
    <property type="match status" value="1"/>
</dbReference>
<dbReference type="InterPro" id="IPR051058">
    <property type="entry name" value="GDSL_Est/Lipase"/>
</dbReference>
<feature type="region of interest" description="Disordered" evidence="2">
    <location>
        <begin position="177"/>
        <end position="205"/>
    </location>
</feature>
<evidence type="ECO:0000313" key="4">
    <source>
        <dbReference type="EMBL" id="PWY57235.1"/>
    </source>
</evidence>
<comment type="caution">
    <text evidence="3">The sequence shown here is derived from an EMBL/GenBank/DDBJ whole genome shotgun (WGS) entry which is preliminary data.</text>
</comment>
<feature type="region of interest" description="Disordered" evidence="2">
    <location>
        <begin position="625"/>
        <end position="701"/>
    </location>
</feature>
<feature type="region of interest" description="Disordered" evidence="2">
    <location>
        <begin position="121"/>
        <end position="163"/>
    </location>
</feature>
<dbReference type="PANTHER" id="PTHR45648">
    <property type="entry name" value="GDSL LIPASE/ACYLHYDROLASE FAMILY PROTEIN (AFU_ORTHOLOGUE AFUA_4G14700)"/>
    <property type="match status" value="1"/>
</dbReference>
<name>A0A317U5C5_9GAMM</name>
<evidence type="ECO:0000313" key="7">
    <source>
        <dbReference type="Proteomes" id="UP000287374"/>
    </source>
</evidence>
<organism evidence="3 6">
    <name type="scientific">Legionella qingyii</name>
    <dbReference type="NCBI Taxonomy" id="2184757"/>
    <lineage>
        <taxon>Bacteria</taxon>
        <taxon>Pseudomonadati</taxon>
        <taxon>Pseudomonadota</taxon>
        <taxon>Gammaproteobacteria</taxon>
        <taxon>Legionellales</taxon>
        <taxon>Legionellaceae</taxon>
        <taxon>Legionella</taxon>
    </lineage>
</organism>
<evidence type="ECO:0000313" key="3">
    <source>
        <dbReference type="EMBL" id="PWY56408.1"/>
    </source>
</evidence>
<dbReference type="Proteomes" id="UP000247152">
    <property type="component" value="Unassembled WGS sequence"/>
</dbReference>
<dbReference type="AlphaFoldDB" id="A0A317U5C5"/>
<dbReference type="InterPro" id="IPR036514">
    <property type="entry name" value="SGNH_hydro_sf"/>
</dbReference>
<evidence type="ECO:0000313" key="5">
    <source>
        <dbReference type="EMBL" id="RUR24925.1"/>
    </source>
</evidence>
<accession>A0A317U5C5</accession>
<dbReference type="Gene3D" id="3.40.50.1110">
    <property type="entry name" value="SGNH hydrolase"/>
    <property type="match status" value="1"/>
</dbReference>
<dbReference type="Proteomes" id="UP000287374">
    <property type="component" value="Unassembled WGS sequence"/>
</dbReference>
<sequence length="701" mass="80553">MATSKTDIRKPIGPAQKEISYFVVFGDSLSDGKNMGEKFSFLGSFINGLWDKELGLDKSPKERFTNGYTWADVLRATLISKFINEDKIKKDTEHHFGKYNLDSADISDDILYQSPYQRKRYTSNEVEAESNEVQRKKHAQDRDEGHLFAAKRESTPENEKEPRYTLDNADLTDAAIAGRYRKNVPDPRKEKRLTKAPLQESSDDISDKLISDPRYRQYVQEYYSLDNGRTAQFNGRNFFVNYSQGGATSYDYSWSVDFLSFYSLLTSIKLFFTRLLVSNLSKQVAQFLEDNEKQEVTKEQKEKTLITIFSGANDLITANSDLTKEAADRAVQSNIDNIEKLIKQGYKNFVLCNLPDLSLTPRFQNKSPEECQHAREISNYFNAQLRTKYLELQTKLNKNRPDCSIDLFNINQVFSTVYNDVLDKGKDSKYHEYFDKDKLKEPYIDSPEYKITPEGTSPGAKHMFWDDVHPTATMHALLMSEYYKSPEGLGKYKLSAPPEQSAAQLCKQFKQKYHEKLEHGWFSFLNSDSKLPIDYKDPEKALITILRYALDEENEDADFVREAMSDLGWWVNDEPNMCIPALTDAMWIVDPKHAKKLQEQLDPHLAKLDSSGVILSALKNPELEEQSEPHLAKFNSSAVAPSALKTSKDDKKNHPQKIPPELTFAPDVKERLQKLQDRWDKEKEQKLAQVNQGSSVPQTGF</sequence>
<feature type="compositionally biased region" description="Polar residues" evidence="2">
    <location>
        <begin position="688"/>
        <end position="701"/>
    </location>
</feature>
<feature type="compositionally biased region" description="Basic and acidic residues" evidence="2">
    <location>
        <begin position="140"/>
        <end position="163"/>
    </location>
</feature>
<dbReference type="InterPro" id="IPR001087">
    <property type="entry name" value="GDSL"/>
</dbReference>
<protein>
    <submittedName>
        <fullName evidence="3">GDSL family lipase</fullName>
    </submittedName>
</protein>
<reference evidence="3 6" key="1">
    <citation type="submission" date="2018-05" db="EMBL/GenBank/DDBJ databases">
        <title>Legionella qingyii sp.nov., whole genome shotgun sequence.</title>
        <authorList>
            <person name="Wu H."/>
            <person name="Zhu Q."/>
            <person name="Hu C."/>
        </authorList>
    </citation>
    <scope>NUCLEOTIDE SEQUENCE [LARGE SCALE GENOMIC DNA]</scope>
    <source>
        <strain evidence="3 6">HEB18</strain>
    </source>
</reference>
<dbReference type="RefSeq" id="WP_110141479.1">
    <property type="nucleotide sequence ID" value="NZ_QHJG01000003.1"/>
</dbReference>
<dbReference type="OrthoDB" id="5659842at2"/>
<keyword evidence="1" id="KW-0378">Hydrolase</keyword>
<feature type="compositionally biased region" description="Basic and acidic residues" evidence="2">
    <location>
        <begin position="667"/>
        <end position="686"/>
    </location>
</feature>
<evidence type="ECO:0000313" key="6">
    <source>
        <dbReference type="Proteomes" id="UP000247152"/>
    </source>
</evidence>
<dbReference type="PANTHER" id="PTHR45648:SF22">
    <property type="entry name" value="GDSL LIPASE_ACYLHYDROLASE FAMILY PROTEIN (AFU_ORTHOLOGUE AFUA_4G14700)"/>
    <property type="match status" value="1"/>
</dbReference>
<proteinExistence type="predicted"/>
<dbReference type="Pfam" id="PF00657">
    <property type="entry name" value="Lipase_GDSL"/>
    <property type="match status" value="1"/>
</dbReference>
<dbReference type="EMBL" id="QHJG01000008">
    <property type="protein sequence ID" value="PWY56408.1"/>
    <property type="molecule type" value="Genomic_DNA"/>
</dbReference>
<keyword evidence="7" id="KW-1185">Reference proteome</keyword>
<dbReference type="SUPFAM" id="SSF52266">
    <property type="entry name" value="SGNH hydrolase"/>
    <property type="match status" value="1"/>
</dbReference>